<feature type="region of interest" description="Disordered" evidence="1">
    <location>
        <begin position="126"/>
        <end position="158"/>
    </location>
</feature>
<dbReference type="Proteomes" id="UP001054945">
    <property type="component" value="Unassembled WGS sequence"/>
</dbReference>
<reference evidence="2 3" key="1">
    <citation type="submission" date="2021-06" db="EMBL/GenBank/DDBJ databases">
        <title>Caerostris extrusa draft genome.</title>
        <authorList>
            <person name="Kono N."/>
            <person name="Arakawa K."/>
        </authorList>
    </citation>
    <scope>NUCLEOTIDE SEQUENCE [LARGE SCALE GENOMIC DNA]</scope>
</reference>
<accession>A0AAV4NXL9</accession>
<evidence type="ECO:0000313" key="2">
    <source>
        <dbReference type="EMBL" id="GIX88490.1"/>
    </source>
</evidence>
<evidence type="ECO:0000313" key="3">
    <source>
        <dbReference type="Proteomes" id="UP001054945"/>
    </source>
</evidence>
<feature type="compositionally biased region" description="Polar residues" evidence="1">
    <location>
        <begin position="146"/>
        <end position="158"/>
    </location>
</feature>
<protein>
    <submittedName>
        <fullName evidence="2">Uncharacterized protein</fullName>
    </submittedName>
</protein>
<feature type="region of interest" description="Disordered" evidence="1">
    <location>
        <begin position="1"/>
        <end position="59"/>
    </location>
</feature>
<dbReference type="AlphaFoldDB" id="A0AAV4NXL9"/>
<sequence>MSEDDKTSVSFRDSLEDEKDDQTLLETLPRVPAAHHMQNPLARGNVGDGSPKPSSSLFHRMLDPRNCMWNDMRSAGEQEAVRSPEKVQQSADYLLQLTLNKNDLSNTNNFLSGSCMCNEIMGNFENNPGENSDQPLELSMEEASSKTDVISNSEISNV</sequence>
<dbReference type="EMBL" id="BPLR01021326">
    <property type="protein sequence ID" value="GIX88490.1"/>
    <property type="molecule type" value="Genomic_DNA"/>
</dbReference>
<gene>
    <name evidence="2" type="ORF">CEXT_280261</name>
</gene>
<comment type="caution">
    <text evidence="2">The sequence shown here is derived from an EMBL/GenBank/DDBJ whole genome shotgun (WGS) entry which is preliminary data.</text>
</comment>
<name>A0AAV4NXL9_CAEEX</name>
<proteinExistence type="predicted"/>
<organism evidence="2 3">
    <name type="scientific">Caerostris extrusa</name>
    <name type="common">Bark spider</name>
    <name type="synonym">Caerostris bankana</name>
    <dbReference type="NCBI Taxonomy" id="172846"/>
    <lineage>
        <taxon>Eukaryota</taxon>
        <taxon>Metazoa</taxon>
        <taxon>Ecdysozoa</taxon>
        <taxon>Arthropoda</taxon>
        <taxon>Chelicerata</taxon>
        <taxon>Arachnida</taxon>
        <taxon>Araneae</taxon>
        <taxon>Araneomorphae</taxon>
        <taxon>Entelegynae</taxon>
        <taxon>Araneoidea</taxon>
        <taxon>Araneidae</taxon>
        <taxon>Caerostris</taxon>
    </lineage>
</organism>
<evidence type="ECO:0000256" key="1">
    <source>
        <dbReference type="SAM" id="MobiDB-lite"/>
    </source>
</evidence>
<keyword evidence="3" id="KW-1185">Reference proteome</keyword>